<evidence type="ECO:0000256" key="1">
    <source>
        <dbReference type="SAM" id="MobiDB-lite"/>
    </source>
</evidence>
<accession>A0A1H9J238</accession>
<dbReference type="InParanoid" id="A0A1H9J238"/>
<sequence length="359" mass="40692">MYTPWLKPVDKPSPSLPAHSLGKKLRPRSRRIAVAIIGLDDTIAEKTRHHLYGSSWGFGKLSVRDLGNIRKTTPDFIIPLLRELHSAEITPILIGGDQQLFRAQFLAFGELTRQVSVLTVDRQVRLSADGEEQQVLDPAVHRKDKKQFHLTHLGAQQHLVDPAIWDLFASRNFEAVRLGQAKADLSHVEPLIRDADLMGLDIASINHAEAPARPGYHPSGFGLQEATQLAYYAGNSDKLSSFGLYGFQPDTDREAETELTAAAYAQLIWYFLQGYSRRYGDFPVSTKGLLEYVVDLDGFDRLTFWRSSRSNRWWVQIPAGRYKGEERHRLLPCTYNDYLTASNEQNLPDRLVTAFQRYG</sequence>
<gene>
    <name evidence="2" type="ORF">SAMN05444359_11655</name>
</gene>
<dbReference type="SUPFAM" id="SSF52768">
    <property type="entry name" value="Arginase/deacetylase"/>
    <property type="match status" value="1"/>
</dbReference>
<name>A0A1H9J238_9BACT</name>
<dbReference type="Gene3D" id="3.40.800.10">
    <property type="entry name" value="Ureohydrolase domain"/>
    <property type="match status" value="1"/>
</dbReference>
<proteinExistence type="predicted"/>
<dbReference type="Proteomes" id="UP000199021">
    <property type="component" value="Unassembled WGS sequence"/>
</dbReference>
<organism evidence="2 3">
    <name type="scientific">Neolewinella agarilytica</name>
    <dbReference type="NCBI Taxonomy" id="478744"/>
    <lineage>
        <taxon>Bacteria</taxon>
        <taxon>Pseudomonadati</taxon>
        <taxon>Bacteroidota</taxon>
        <taxon>Saprospiria</taxon>
        <taxon>Saprospirales</taxon>
        <taxon>Lewinellaceae</taxon>
        <taxon>Neolewinella</taxon>
    </lineage>
</organism>
<dbReference type="AlphaFoldDB" id="A0A1H9J238"/>
<evidence type="ECO:0000313" key="3">
    <source>
        <dbReference type="Proteomes" id="UP000199021"/>
    </source>
</evidence>
<dbReference type="InterPro" id="IPR023696">
    <property type="entry name" value="Ureohydrolase_dom_sf"/>
</dbReference>
<feature type="region of interest" description="Disordered" evidence="1">
    <location>
        <begin position="1"/>
        <end position="23"/>
    </location>
</feature>
<reference evidence="3" key="1">
    <citation type="submission" date="2016-10" db="EMBL/GenBank/DDBJ databases">
        <authorList>
            <person name="Varghese N."/>
            <person name="Submissions S."/>
        </authorList>
    </citation>
    <scope>NUCLEOTIDE SEQUENCE [LARGE SCALE GENOMIC DNA]</scope>
    <source>
        <strain evidence="3">DSM 24740</strain>
    </source>
</reference>
<dbReference type="STRING" id="478744.SAMN05444359_11655"/>
<keyword evidence="3" id="KW-1185">Reference proteome</keyword>
<protein>
    <recommendedName>
        <fullName evidence="4">Arginase family enzyme</fullName>
    </recommendedName>
</protein>
<dbReference type="EMBL" id="FOFB01000016">
    <property type="protein sequence ID" value="SEQ80848.1"/>
    <property type="molecule type" value="Genomic_DNA"/>
</dbReference>
<evidence type="ECO:0008006" key="4">
    <source>
        <dbReference type="Google" id="ProtNLM"/>
    </source>
</evidence>
<evidence type="ECO:0000313" key="2">
    <source>
        <dbReference type="EMBL" id="SEQ80848.1"/>
    </source>
</evidence>